<dbReference type="EMBL" id="CP136051">
    <property type="protein sequence ID" value="WOK06145.1"/>
    <property type="molecule type" value="Genomic_DNA"/>
</dbReference>
<sequence length="204" mass="22982">MNFRELNAQLGNIDIYLLDQILKGRFEGKSKVLDVGCGEGRNLIYFAREGFDVYGFDQNPSALQMLRYLLKGVRPDFDERKLIEGDAQSLPLPAGYFDIVVSSAVLHFAESVDAFHKQVAELFRVLAPDGILFIRMTSDIGLPDAIENLGSGRYLIPDGSARFLLTRSLIEEIVEKFSWQLIEPVKTTVVDDVRCMTTLVFRKA</sequence>
<evidence type="ECO:0000313" key="3">
    <source>
        <dbReference type="Proteomes" id="UP001302349"/>
    </source>
</evidence>
<proteinExistence type="predicted"/>
<evidence type="ECO:0000259" key="1">
    <source>
        <dbReference type="Pfam" id="PF08241"/>
    </source>
</evidence>
<feature type="domain" description="Methyltransferase type 11" evidence="1">
    <location>
        <begin position="33"/>
        <end position="134"/>
    </location>
</feature>
<dbReference type="RefSeq" id="WP_317488879.1">
    <property type="nucleotide sequence ID" value="NZ_CP136051.1"/>
</dbReference>
<keyword evidence="2" id="KW-0808">Transferase</keyword>
<dbReference type="CDD" id="cd02440">
    <property type="entry name" value="AdoMet_MTases"/>
    <property type="match status" value="1"/>
</dbReference>
<dbReference type="GO" id="GO:0008168">
    <property type="term" value="F:methyltransferase activity"/>
    <property type="evidence" value="ECO:0007669"/>
    <property type="project" value="UniProtKB-KW"/>
</dbReference>
<gene>
    <name evidence="2" type="ORF">RT717_24005</name>
</gene>
<protein>
    <submittedName>
        <fullName evidence="2">Class I SAM-dependent methyltransferase</fullName>
    </submittedName>
</protein>
<dbReference type="Pfam" id="PF08241">
    <property type="entry name" value="Methyltransf_11"/>
    <property type="match status" value="1"/>
</dbReference>
<keyword evidence="3" id="KW-1185">Reference proteome</keyword>
<dbReference type="Gene3D" id="3.40.50.150">
    <property type="entry name" value="Vaccinia Virus protein VP39"/>
    <property type="match status" value="1"/>
</dbReference>
<dbReference type="GO" id="GO:0032259">
    <property type="term" value="P:methylation"/>
    <property type="evidence" value="ECO:0007669"/>
    <property type="project" value="UniProtKB-KW"/>
</dbReference>
<dbReference type="Proteomes" id="UP001302349">
    <property type="component" value="Chromosome"/>
</dbReference>
<accession>A0ABZ0IQ80</accession>
<organism evidence="2 3">
    <name type="scientific">Imperialibacter roseus</name>
    <dbReference type="NCBI Taxonomy" id="1324217"/>
    <lineage>
        <taxon>Bacteria</taxon>
        <taxon>Pseudomonadati</taxon>
        <taxon>Bacteroidota</taxon>
        <taxon>Cytophagia</taxon>
        <taxon>Cytophagales</taxon>
        <taxon>Flammeovirgaceae</taxon>
        <taxon>Imperialibacter</taxon>
    </lineage>
</organism>
<dbReference type="InterPro" id="IPR013216">
    <property type="entry name" value="Methyltransf_11"/>
</dbReference>
<dbReference type="SUPFAM" id="SSF53335">
    <property type="entry name" value="S-adenosyl-L-methionine-dependent methyltransferases"/>
    <property type="match status" value="1"/>
</dbReference>
<keyword evidence="2" id="KW-0489">Methyltransferase</keyword>
<evidence type="ECO:0000313" key="2">
    <source>
        <dbReference type="EMBL" id="WOK06145.1"/>
    </source>
</evidence>
<reference evidence="2 3" key="1">
    <citation type="journal article" date="2023" name="Microbiol. Resour. Announc.">
        <title>Complete Genome Sequence of Imperialibacter roseus strain P4T.</title>
        <authorList>
            <person name="Tizabi D.R."/>
            <person name="Bachvaroff T."/>
            <person name="Hill R.T."/>
        </authorList>
    </citation>
    <scope>NUCLEOTIDE SEQUENCE [LARGE SCALE GENOMIC DNA]</scope>
    <source>
        <strain evidence="2 3">P4T</strain>
    </source>
</reference>
<name>A0ABZ0IQ80_9BACT</name>
<dbReference type="InterPro" id="IPR029063">
    <property type="entry name" value="SAM-dependent_MTases_sf"/>
</dbReference>
<dbReference type="PANTHER" id="PTHR43861">
    <property type="entry name" value="TRANS-ACONITATE 2-METHYLTRANSFERASE-RELATED"/>
    <property type="match status" value="1"/>
</dbReference>